<dbReference type="Pfam" id="PF00188">
    <property type="entry name" value="CAP"/>
    <property type="match status" value="1"/>
</dbReference>
<dbReference type="SMART" id="SM00198">
    <property type="entry name" value="SCP"/>
    <property type="match status" value="1"/>
</dbReference>
<dbReference type="PROSITE" id="PS01009">
    <property type="entry name" value="CRISP_1"/>
    <property type="match status" value="1"/>
</dbReference>
<proteinExistence type="predicted"/>
<dbReference type="InterPro" id="IPR018244">
    <property type="entry name" value="Allrgn_V5/Tpx1_CS"/>
</dbReference>
<dbReference type="GO" id="GO:0005576">
    <property type="term" value="C:extracellular region"/>
    <property type="evidence" value="ECO:0007669"/>
    <property type="project" value="InterPro"/>
</dbReference>
<dbReference type="PRINTS" id="PR00837">
    <property type="entry name" value="V5TPXLIKE"/>
</dbReference>
<name>A0A8W8IJI0_MAGGI</name>
<dbReference type="InterPro" id="IPR001283">
    <property type="entry name" value="CRISP-related"/>
</dbReference>
<dbReference type="EnsemblMetazoa" id="G14591.1">
    <property type="protein sequence ID" value="G14591.1:cds"/>
    <property type="gene ID" value="G14591"/>
</dbReference>
<dbReference type="PRINTS" id="PR00838">
    <property type="entry name" value="V5ALLERGEN"/>
</dbReference>
<accession>A0A8W8IJI0</accession>
<protein>
    <recommendedName>
        <fullName evidence="2">SCP domain-containing protein</fullName>
    </recommendedName>
</protein>
<feature type="chain" id="PRO_5036481764" description="SCP domain-containing protein" evidence="1">
    <location>
        <begin position="21"/>
        <end position="199"/>
    </location>
</feature>
<evidence type="ECO:0000313" key="4">
    <source>
        <dbReference type="Proteomes" id="UP000005408"/>
    </source>
</evidence>
<dbReference type="InterPro" id="IPR002413">
    <property type="entry name" value="V5_allergen-like"/>
</dbReference>
<evidence type="ECO:0000256" key="1">
    <source>
        <dbReference type="SAM" id="SignalP"/>
    </source>
</evidence>
<dbReference type="SUPFAM" id="SSF55797">
    <property type="entry name" value="PR-1-like"/>
    <property type="match status" value="1"/>
</dbReference>
<keyword evidence="4" id="KW-1185">Reference proteome</keyword>
<dbReference type="Gene3D" id="3.40.33.10">
    <property type="entry name" value="CAP"/>
    <property type="match status" value="1"/>
</dbReference>
<dbReference type="AlphaFoldDB" id="A0A8W8IJI0"/>
<dbReference type="InterPro" id="IPR035940">
    <property type="entry name" value="CAP_sf"/>
</dbReference>
<reference evidence="3" key="1">
    <citation type="submission" date="2022-08" db="UniProtKB">
        <authorList>
            <consortium name="EnsemblMetazoa"/>
        </authorList>
    </citation>
    <scope>IDENTIFICATION</scope>
    <source>
        <strain evidence="3">05x7-T-G4-1.051#20</strain>
    </source>
</reference>
<dbReference type="PANTHER" id="PTHR10334">
    <property type="entry name" value="CYSTEINE-RICH SECRETORY PROTEIN-RELATED"/>
    <property type="match status" value="1"/>
</dbReference>
<keyword evidence="1" id="KW-0732">Signal</keyword>
<sequence length="199" mass="22614">MKQACLILLFVAYFCPSVCSLTTFQQQFLDVHNEKRRIVNPTAANMRELKWSDELATVAQNYANKCVSGHNPNKYDKAESFKRVGENLYYSKDEATPRKAVEFWDNEKNSYDFGTNNCTHEKTCGHYTQVVWAETEYVGCAVAFCDPLIREGWSSGYFYVCNYGERGNMNGDRPYIHVIGSTCSQCPSGYSCNNGLCSK</sequence>
<evidence type="ECO:0000259" key="2">
    <source>
        <dbReference type="SMART" id="SM00198"/>
    </source>
</evidence>
<organism evidence="3 4">
    <name type="scientific">Magallana gigas</name>
    <name type="common">Pacific oyster</name>
    <name type="synonym">Crassostrea gigas</name>
    <dbReference type="NCBI Taxonomy" id="29159"/>
    <lineage>
        <taxon>Eukaryota</taxon>
        <taxon>Metazoa</taxon>
        <taxon>Spiralia</taxon>
        <taxon>Lophotrochozoa</taxon>
        <taxon>Mollusca</taxon>
        <taxon>Bivalvia</taxon>
        <taxon>Autobranchia</taxon>
        <taxon>Pteriomorphia</taxon>
        <taxon>Ostreida</taxon>
        <taxon>Ostreoidea</taxon>
        <taxon>Ostreidae</taxon>
        <taxon>Magallana</taxon>
    </lineage>
</organism>
<feature type="signal peptide" evidence="1">
    <location>
        <begin position="1"/>
        <end position="20"/>
    </location>
</feature>
<dbReference type="Proteomes" id="UP000005408">
    <property type="component" value="Unassembled WGS sequence"/>
</dbReference>
<dbReference type="InterPro" id="IPR014044">
    <property type="entry name" value="CAP_dom"/>
</dbReference>
<feature type="domain" description="SCP" evidence="2">
    <location>
        <begin position="23"/>
        <end position="171"/>
    </location>
</feature>
<evidence type="ECO:0000313" key="3">
    <source>
        <dbReference type="EnsemblMetazoa" id="G14591.1:cds"/>
    </source>
</evidence>